<organism evidence="4 5">
    <name type="scientific">Acaulospora morrowiae</name>
    <dbReference type="NCBI Taxonomy" id="94023"/>
    <lineage>
        <taxon>Eukaryota</taxon>
        <taxon>Fungi</taxon>
        <taxon>Fungi incertae sedis</taxon>
        <taxon>Mucoromycota</taxon>
        <taxon>Glomeromycotina</taxon>
        <taxon>Glomeromycetes</taxon>
        <taxon>Diversisporales</taxon>
        <taxon>Acaulosporaceae</taxon>
        <taxon>Acaulospora</taxon>
    </lineage>
</organism>
<dbReference type="Gene3D" id="3.40.50.1820">
    <property type="entry name" value="alpha/beta hydrolase"/>
    <property type="match status" value="1"/>
</dbReference>
<proteinExistence type="predicted"/>
<dbReference type="SUPFAM" id="SSF53474">
    <property type="entry name" value="alpha/beta-Hydrolases"/>
    <property type="match status" value="1"/>
</dbReference>
<evidence type="ECO:0000313" key="4">
    <source>
        <dbReference type="EMBL" id="CAG8565391.1"/>
    </source>
</evidence>
<keyword evidence="1" id="KW-0378">Hydrolase</keyword>
<evidence type="ECO:0000313" key="5">
    <source>
        <dbReference type="Proteomes" id="UP000789342"/>
    </source>
</evidence>
<reference evidence="4" key="1">
    <citation type="submission" date="2021-06" db="EMBL/GenBank/DDBJ databases">
        <authorList>
            <person name="Kallberg Y."/>
            <person name="Tangrot J."/>
            <person name="Rosling A."/>
        </authorList>
    </citation>
    <scope>NUCLEOTIDE SEQUENCE</scope>
    <source>
        <strain evidence="4">CL551</strain>
    </source>
</reference>
<feature type="transmembrane region" description="Helical" evidence="2">
    <location>
        <begin position="46"/>
        <end position="67"/>
    </location>
</feature>
<dbReference type="Proteomes" id="UP000789342">
    <property type="component" value="Unassembled WGS sequence"/>
</dbReference>
<dbReference type="InterPro" id="IPR029058">
    <property type="entry name" value="AB_hydrolase_fold"/>
</dbReference>
<dbReference type="EMBL" id="CAJVPV010004045">
    <property type="protein sequence ID" value="CAG8565391.1"/>
    <property type="molecule type" value="Genomic_DNA"/>
</dbReference>
<comment type="caution">
    <text evidence="4">The sequence shown here is derived from an EMBL/GenBank/DDBJ whole genome shotgun (WGS) entry which is preliminary data.</text>
</comment>
<gene>
    <name evidence="4" type="ORF">AMORRO_LOCUS6213</name>
</gene>
<keyword evidence="2" id="KW-0472">Membrane</keyword>
<protein>
    <submittedName>
        <fullName evidence="4">18636_t:CDS:1</fullName>
    </submittedName>
</protein>
<dbReference type="GO" id="GO:0016787">
    <property type="term" value="F:hydrolase activity"/>
    <property type="evidence" value="ECO:0007669"/>
    <property type="project" value="UniProtKB-KW"/>
</dbReference>
<accession>A0A9N9FYN8</accession>
<evidence type="ECO:0000256" key="2">
    <source>
        <dbReference type="SAM" id="Phobius"/>
    </source>
</evidence>
<keyword evidence="2" id="KW-1133">Transmembrane helix</keyword>
<sequence>MSFGIIYYTFVLLFAGLTYASFEGRLPKIHRLQHLTVFGFSLISEWPLPVIGLKIALIIFASMLGVFKGIVPQIFYIIDLLTMIGLVVIFVDAYEARRAIEQAIQLYSGSKELPTFKSETFWQRMVNPRFIPQDVVYYSNISYATHEEANSANKVAFEQVNFMSLDVYARKQPSDVKPVLLFIHGGEWIRGDKGAPYPLIRHMAESGWVVVSTNYRLAPTSKYPNQLIDVKRALRWIKTHIAAFGGDPQFIAVAGDDAGGQIAAAMAFTQNDPKYQPNFEKTDTSVKACVLINAITDLLDENKFWDMNIGEDFCQNVAGLKVKDESFLKEHSPLHLIKKDSVPFLVFHGDRDTFVPFKASGHFVEEFKKVSKSEIQFIPIPGGHHVYHLFSSPRSHYQAIGVEEWLNHIRHDMMADNDKSAE</sequence>
<evidence type="ECO:0000256" key="1">
    <source>
        <dbReference type="ARBA" id="ARBA00022801"/>
    </source>
</evidence>
<dbReference type="InterPro" id="IPR050300">
    <property type="entry name" value="GDXG_lipolytic_enzyme"/>
</dbReference>
<dbReference type="AlphaFoldDB" id="A0A9N9FYN8"/>
<dbReference type="OrthoDB" id="19653at2759"/>
<name>A0A9N9FYN8_9GLOM</name>
<dbReference type="PANTHER" id="PTHR48081">
    <property type="entry name" value="AB HYDROLASE SUPERFAMILY PROTEIN C4A8.06C"/>
    <property type="match status" value="1"/>
</dbReference>
<feature type="domain" description="BD-FAE-like" evidence="3">
    <location>
        <begin position="165"/>
        <end position="365"/>
    </location>
</feature>
<feature type="transmembrane region" description="Helical" evidence="2">
    <location>
        <begin position="73"/>
        <end position="94"/>
    </location>
</feature>
<dbReference type="PANTHER" id="PTHR48081:SF33">
    <property type="entry name" value="KYNURENINE FORMAMIDASE"/>
    <property type="match status" value="1"/>
</dbReference>
<dbReference type="Pfam" id="PF20434">
    <property type="entry name" value="BD-FAE"/>
    <property type="match status" value="1"/>
</dbReference>
<evidence type="ECO:0000259" key="3">
    <source>
        <dbReference type="Pfam" id="PF20434"/>
    </source>
</evidence>
<keyword evidence="2" id="KW-0812">Transmembrane</keyword>
<feature type="transmembrane region" description="Helical" evidence="2">
    <location>
        <begin position="6"/>
        <end position="26"/>
    </location>
</feature>
<dbReference type="InterPro" id="IPR049492">
    <property type="entry name" value="BD-FAE-like_dom"/>
</dbReference>
<keyword evidence="5" id="KW-1185">Reference proteome</keyword>